<evidence type="ECO:0000313" key="3">
    <source>
        <dbReference type="Proteomes" id="UP000267049"/>
    </source>
</evidence>
<dbReference type="InterPro" id="IPR017740">
    <property type="entry name" value="TssA-like"/>
</dbReference>
<comment type="caution">
    <text evidence="2">The sequence shown here is derived from an EMBL/GenBank/DDBJ whole genome shotgun (WGS) entry which is preliminary data.</text>
</comment>
<dbReference type="PANTHER" id="PTHR37951:SF1">
    <property type="entry name" value="TYPE VI SECRETION SYSTEM COMPONENT TSSA1"/>
    <property type="match status" value="1"/>
</dbReference>
<dbReference type="PANTHER" id="PTHR37951">
    <property type="entry name" value="CYTOPLASMIC PROTEIN-RELATED"/>
    <property type="match status" value="1"/>
</dbReference>
<dbReference type="NCBIfam" id="TIGR03363">
    <property type="entry name" value="VI_chp_8"/>
    <property type="match status" value="1"/>
</dbReference>
<sequence>MLELDALLAPIPGTAPAGEDLSFSSEYDTILEARRSDDPTLEQGDWVTDLKSADWQGVAAQTSQLLRDRSKDLRLAVWWAEAHTQLHGFTGLARGYRLVAGLCDLHWDDVHPQVEDGDLEQRIGNLSWLLTHSADWLRKLPLVQAPQGRFGLADFEAARARRVDGGDHSGPSLEMLEAARRDTSHEFYVQLMDVVPDCRLALQELEQAVDARLGQDGPSFTAVRDQLDHINDVVRRFAREAGVLVDGVAEDSPSLPITPGVGGSEPANAAPAGNGAITTRKEAIAQLRRVADFFRRTEPHSPVAYLADKAARWGEMPLHVWLKRVIKDDNTLTQMQELLDIGDADSSND</sequence>
<organism evidence="2 3">
    <name type="scientific">Montanilutibacter psychrotolerans</name>
    <dbReference type="NCBI Taxonomy" id="1327343"/>
    <lineage>
        <taxon>Bacteria</taxon>
        <taxon>Pseudomonadati</taxon>
        <taxon>Pseudomonadota</taxon>
        <taxon>Gammaproteobacteria</taxon>
        <taxon>Lysobacterales</taxon>
        <taxon>Lysobacteraceae</taxon>
        <taxon>Montanilutibacter</taxon>
    </lineage>
</organism>
<dbReference type="AlphaFoldDB" id="A0A3M8SS28"/>
<dbReference type="InterPro" id="IPR010657">
    <property type="entry name" value="ImpA_N"/>
</dbReference>
<keyword evidence="3" id="KW-1185">Reference proteome</keyword>
<reference evidence="2 3" key="1">
    <citation type="submission" date="2018-11" db="EMBL/GenBank/DDBJ databases">
        <title>Lysobacter cryohumiis sp. nov., isolated from soil in the Tianshan Mountains, Xinjiang, China.</title>
        <authorList>
            <person name="Luo Y."/>
            <person name="Sheng H."/>
        </authorList>
    </citation>
    <scope>NUCLEOTIDE SEQUENCE [LARGE SCALE GENOMIC DNA]</scope>
    <source>
        <strain evidence="2 3">ZS60</strain>
    </source>
</reference>
<feature type="domain" description="ImpA N-terminal" evidence="1">
    <location>
        <begin position="8"/>
        <end position="130"/>
    </location>
</feature>
<gene>
    <name evidence="2" type="primary">tssA</name>
    <name evidence="2" type="ORF">EER27_09260</name>
</gene>
<proteinExistence type="predicted"/>
<evidence type="ECO:0000259" key="1">
    <source>
        <dbReference type="Pfam" id="PF06812"/>
    </source>
</evidence>
<name>A0A3M8SS28_9GAMM</name>
<dbReference type="Pfam" id="PF06812">
    <property type="entry name" value="ImpA_N"/>
    <property type="match status" value="1"/>
</dbReference>
<dbReference type="OrthoDB" id="9771118at2"/>
<dbReference type="RefSeq" id="WP_123087834.1">
    <property type="nucleotide sequence ID" value="NZ_RIBS01000004.1"/>
</dbReference>
<protein>
    <submittedName>
        <fullName evidence="2">Type VI secretion system protein TssA</fullName>
    </submittedName>
</protein>
<dbReference type="EMBL" id="RIBS01000004">
    <property type="protein sequence ID" value="RNF83573.1"/>
    <property type="molecule type" value="Genomic_DNA"/>
</dbReference>
<accession>A0A3M8SS28</accession>
<dbReference type="Proteomes" id="UP000267049">
    <property type="component" value="Unassembled WGS sequence"/>
</dbReference>
<evidence type="ECO:0000313" key="2">
    <source>
        <dbReference type="EMBL" id="RNF83573.1"/>
    </source>
</evidence>